<evidence type="ECO:0000259" key="11">
    <source>
        <dbReference type="PROSITE" id="PS50109"/>
    </source>
</evidence>
<dbReference type="SMART" id="SM00304">
    <property type="entry name" value="HAMP"/>
    <property type="match status" value="1"/>
</dbReference>
<gene>
    <name evidence="13" type="ORF">ACFS5N_05380</name>
</gene>
<evidence type="ECO:0000256" key="3">
    <source>
        <dbReference type="ARBA" id="ARBA00012438"/>
    </source>
</evidence>
<protein>
    <recommendedName>
        <fullName evidence="3">histidine kinase</fullName>
        <ecNumber evidence="3">2.7.13.3</ecNumber>
    </recommendedName>
</protein>
<keyword evidence="5" id="KW-0808">Transferase</keyword>
<dbReference type="InterPro" id="IPR003660">
    <property type="entry name" value="HAMP_dom"/>
</dbReference>
<keyword evidence="14" id="KW-1185">Reference proteome</keyword>
<dbReference type="Gene3D" id="3.30.450.20">
    <property type="entry name" value="PAS domain"/>
    <property type="match status" value="1"/>
</dbReference>
<evidence type="ECO:0000259" key="12">
    <source>
        <dbReference type="PROSITE" id="PS50885"/>
    </source>
</evidence>
<evidence type="ECO:0000256" key="4">
    <source>
        <dbReference type="ARBA" id="ARBA00022553"/>
    </source>
</evidence>
<keyword evidence="7 13" id="KW-0418">Kinase</keyword>
<reference evidence="14" key="1">
    <citation type="journal article" date="2019" name="Int. J. Syst. Evol. Microbiol.">
        <title>The Global Catalogue of Microorganisms (GCM) 10K type strain sequencing project: providing services to taxonomists for standard genome sequencing and annotation.</title>
        <authorList>
            <consortium name="The Broad Institute Genomics Platform"/>
            <consortium name="The Broad Institute Genome Sequencing Center for Infectious Disease"/>
            <person name="Wu L."/>
            <person name="Ma J."/>
        </authorList>
    </citation>
    <scope>NUCLEOTIDE SEQUENCE [LARGE SCALE GENOMIC DNA]</scope>
    <source>
        <strain evidence="14">KCTC 22437</strain>
    </source>
</reference>
<keyword evidence="4" id="KW-0597">Phosphoprotein</keyword>
<evidence type="ECO:0000256" key="2">
    <source>
        <dbReference type="ARBA" id="ARBA00004370"/>
    </source>
</evidence>
<dbReference type="SUPFAM" id="SSF55785">
    <property type="entry name" value="PYP-like sensor domain (PAS domain)"/>
    <property type="match status" value="1"/>
</dbReference>
<dbReference type="InterPro" id="IPR035965">
    <property type="entry name" value="PAS-like_dom_sf"/>
</dbReference>
<evidence type="ECO:0000256" key="10">
    <source>
        <dbReference type="SAM" id="Phobius"/>
    </source>
</evidence>
<dbReference type="PANTHER" id="PTHR42878">
    <property type="entry name" value="TWO-COMPONENT HISTIDINE KINASE"/>
    <property type="match status" value="1"/>
</dbReference>
<evidence type="ECO:0000256" key="1">
    <source>
        <dbReference type="ARBA" id="ARBA00000085"/>
    </source>
</evidence>
<organism evidence="13 14">
    <name type="scientific">Mucilaginibacter ximonensis</name>
    <dbReference type="NCBI Taxonomy" id="538021"/>
    <lineage>
        <taxon>Bacteria</taxon>
        <taxon>Pseudomonadati</taxon>
        <taxon>Bacteroidota</taxon>
        <taxon>Sphingobacteriia</taxon>
        <taxon>Sphingobacteriales</taxon>
        <taxon>Sphingobacteriaceae</taxon>
        <taxon>Mucilaginibacter</taxon>
    </lineage>
</organism>
<dbReference type="PROSITE" id="PS50109">
    <property type="entry name" value="HIS_KIN"/>
    <property type="match status" value="1"/>
</dbReference>
<dbReference type="CDD" id="cd00075">
    <property type="entry name" value="HATPase"/>
    <property type="match status" value="1"/>
</dbReference>
<feature type="transmembrane region" description="Helical" evidence="10">
    <location>
        <begin position="31"/>
        <end position="51"/>
    </location>
</feature>
<dbReference type="PRINTS" id="PR00344">
    <property type="entry name" value="BCTRLSENSOR"/>
</dbReference>
<comment type="caution">
    <text evidence="13">The sequence shown here is derived from an EMBL/GenBank/DDBJ whole genome shotgun (WGS) entry which is preliminary data.</text>
</comment>
<dbReference type="SUPFAM" id="SSF158472">
    <property type="entry name" value="HAMP domain-like"/>
    <property type="match status" value="1"/>
</dbReference>
<dbReference type="PROSITE" id="PS50885">
    <property type="entry name" value="HAMP"/>
    <property type="match status" value="1"/>
</dbReference>
<feature type="domain" description="Histidine kinase" evidence="11">
    <location>
        <begin position="226"/>
        <end position="436"/>
    </location>
</feature>
<keyword evidence="10" id="KW-1133">Transmembrane helix</keyword>
<dbReference type="SUPFAM" id="SSF55874">
    <property type="entry name" value="ATPase domain of HSP90 chaperone/DNA topoisomerase II/histidine kinase"/>
    <property type="match status" value="1"/>
</dbReference>
<dbReference type="PANTHER" id="PTHR42878:SF7">
    <property type="entry name" value="SENSOR HISTIDINE KINASE GLRK"/>
    <property type="match status" value="1"/>
</dbReference>
<dbReference type="InterPro" id="IPR013767">
    <property type="entry name" value="PAS_fold"/>
</dbReference>
<dbReference type="Pfam" id="PF00672">
    <property type="entry name" value="HAMP"/>
    <property type="match status" value="1"/>
</dbReference>
<evidence type="ECO:0000256" key="8">
    <source>
        <dbReference type="ARBA" id="ARBA00022840"/>
    </source>
</evidence>
<keyword evidence="10" id="KW-0812">Transmembrane</keyword>
<sequence length="437" mass="49653">MKLRTKYIAFVAILHIAALAMSWVIFNQNRIFFIIAEAVIIISVIISWNLYRELLRPLRSMMQGIEAIRDQDFNVKFVHTGKYEVDRLIGVYNDMIDHLRTERTKQEEQHFFLEKLVHTSPSGIIILDHDNCIQQINPKAADMLQIDVRLLMRQPVSSLPEVFAKTIGELKSGESKTIKIKGATTCKINCSQFIDRGFARNFVVIEELTAELLAAEKNVYGKVIRMMAHEVNNTIGPVNSIINTALNTPILWQANDLNMLKDAMRIAADRNQNLNVFMRNFADLVKLPPPNKKQIDLCLTAQNVVQLMQLPAEEKKVAISTDLPRQKMMVMADEQQLEQVLINVIKNAIEATENNGKVHITIDAQKRLLTITDDGKGISAEQSAHLFTPFYTTKSDGQGIGLTLVREILTNHGFDFSLRTIVPNETVFKIDMTKKKR</sequence>
<feature type="transmembrane region" description="Helical" evidence="10">
    <location>
        <begin position="7"/>
        <end position="25"/>
    </location>
</feature>
<keyword evidence="6" id="KW-0547">Nucleotide-binding</keyword>
<dbReference type="InterPro" id="IPR004358">
    <property type="entry name" value="Sig_transdc_His_kin-like_C"/>
</dbReference>
<dbReference type="EC" id="2.7.13.3" evidence="3"/>
<dbReference type="InterPro" id="IPR005467">
    <property type="entry name" value="His_kinase_dom"/>
</dbReference>
<dbReference type="Pfam" id="PF00989">
    <property type="entry name" value="PAS"/>
    <property type="match status" value="1"/>
</dbReference>
<keyword evidence="9" id="KW-0902">Two-component regulatory system</keyword>
<evidence type="ECO:0000313" key="13">
    <source>
        <dbReference type="EMBL" id="MFD2871888.1"/>
    </source>
</evidence>
<evidence type="ECO:0000256" key="5">
    <source>
        <dbReference type="ARBA" id="ARBA00022679"/>
    </source>
</evidence>
<dbReference type="Gene3D" id="3.30.565.10">
    <property type="entry name" value="Histidine kinase-like ATPase, C-terminal domain"/>
    <property type="match status" value="1"/>
</dbReference>
<dbReference type="Proteomes" id="UP001597557">
    <property type="component" value="Unassembled WGS sequence"/>
</dbReference>
<name>A0ABW5Y944_9SPHI</name>
<evidence type="ECO:0000256" key="7">
    <source>
        <dbReference type="ARBA" id="ARBA00022777"/>
    </source>
</evidence>
<comment type="subcellular location">
    <subcellularLocation>
        <location evidence="2">Membrane</location>
    </subcellularLocation>
</comment>
<feature type="domain" description="HAMP" evidence="12">
    <location>
        <begin position="52"/>
        <end position="104"/>
    </location>
</feature>
<dbReference type="GO" id="GO:0016301">
    <property type="term" value="F:kinase activity"/>
    <property type="evidence" value="ECO:0007669"/>
    <property type="project" value="UniProtKB-KW"/>
</dbReference>
<dbReference type="Pfam" id="PF02518">
    <property type="entry name" value="HATPase_c"/>
    <property type="match status" value="1"/>
</dbReference>
<keyword evidence="10" id="KW-0472">Membrane</keyword>
<proteinExistence type="predicted"/>
<dbReference type="RefSeq" id="WP_377183007.1">
    <property type="nucleotide sequence ID" value="NZ_JBHUPD010000001.1"/>
</dbReference>
<dbReference type="Gene3D" id="6.10.340.10">
    <property type="match status" value="1"/>
</dbReference>
<evidence type="ECO:0000256" key="6">
    <source>
        <dbReference type="ARBA" id="ARBA00022741"/>
    </source>
</evidence>
<evidence type="ECO:0000256" key="9">
    <source>
        <dbReference type="ARBA" id="ARBA00023012"/>
    </source>
</evidence>
<accession>A0ABW5Y944</accession>
<dbReference type="InterPro" id="IPR036890">
    <property type="entry name" value="HATPase_C_sf"/>
</dbReference>
<dbReference type="SMART" id="SM00387">
    <property type="entry name" value="HATPase_c"/>
    <property type="match status" value="1"/>
</dbReference>
<comment type="catalytic activity">
    <reaction evidence="1">
        <text>ATP + protein L-histidine = ADP + protein N-phospho-L-histidine.</text>
        <dbReference type="EC" id="2.7.13.3"/>
    </reaction>
</comment>
<dbReference type="CDD" id="cd06225">
    <property type="entry name" value="HAMP"/>
    <property type="match status" value="1"/>
</dbReference>
<dbReference type="InterPro" id="IPR050351">
    <property type="entry name" value="BphY/WalK/GraS-like"/>
</dbReference>
<keyword evidence="8" id="KW-0067">ATP-binding</keyword>
<evidence type="ECO:0000313" key="14">
    <source>
        <dbReference type="Proteomes" id="UP001597557"/>
    </source>
</evidence>
<dbReference type="InterPro" id="IPR003594">
    <property type="entry name" value="HATPase_dom"/>
</dbReference>
<dbReference type="EMBL" id="JBHUPD010000001">
    <property type="protein sequence ID" value="MFD2871888.1"/>
    <property type="molecule type" value="Genomic_DNA"/>
</dbReference>